<sequence>MKSFDEMNRMFREMDRTFDQLRSAWLSEFATPGLEPALESRSERELMPLMSGGETTATLEDEGDRYVYVMDLPGFEKDEIDLVFHDGLLSIRAQTDVETGSDASRSVRSRRLSRQVPIPKAVVTDAITASYHNGVLEVHLPIVDDDRDDHGHHIDIE</sequence>
<evidence type="ECO:0000313" key="5">
    <source>
        <dbReference type="EMBL" id="ELY47486.1"/>
    </source>
</evidence>
<feature type="domain" description="SHSP" evidence="4">
    <location>
        <begin position="48"/>
        <end position="157"/>
    </location>
</feature>
<comment type="caution">
    <text evidence="5">The sequence shown here is derived from an EMBL/GenBank/DDBJ whole genome shotgun (WGS) entry which is preliminary data.</text>
</comment>
<dbReference type="Proteomes" id="UP000011661">
    <property type="component" value="Unassembled WGS sequence"/>
</dbReference>
<dbReference type="eggNOG" id="arCOG01832">
    <property type="taxonomic scope" value="Archaea"/>
</dbReference>
<protein>
    <submittedName>
        <fullName evidence="5">Heat shock protein Hsp20</fullName>
    </submittedName>
</protein>
<name>L9WDY4_9EURY</name>
<dbReference type="RefSeq" id="WP_008160396.1">
    <property type="nucleotide sequence ID" value="NZ_AOHX01000026.1"/>
</dbReference>
<reference evidence="5 6" key="1">
    <citation type="journal article" date="2014" name="PLoS Genet.">
        <title>Phylogenetically driven sequencing of extremely halophilic archaea reveals strategies for static and dynamic osmo-response.</title>
        <authorList>
            <person name="Becker E.A."/>
            <person name="Seitzer P.M."/>
            <person name="Tritt A."/>
            <person name="Larsen D."/>
            <person name="Krusor M."/>
            <person name="Yao A.I."/>
            <person name="Wu D."/>
            <person name="Madern D."/>
            <person name="Eisen J.A."/>
            <person name="Darling A.E."/>
            <person name="Facciotti M.T."/>
        </authorList>
    </citation>
    <scope>NUCLEOTIDE SEQUENCE [LARGE SCALE GENOMIC DNA]</scope>
    <source>
        <strain evidence="5 6">JCM 14089</strain>
    </source>
</reference>
<dbReference type="CDD" id="cd06464">
    <property type="entry name" value="ACD_sHsps-like"/>
    <property type="match status" value="1"/>
</dbReference>
<dbReference type="PATRIC" id="fig|1230460.4.peg.901"/>
<dbReference type="Gene3D" id="2.60.40.790">
    <property type="match status" value="1"/>
</dbReference>
<dbReference type="Pfam" id="PF00011">
    <property type="entry name" value="HSP20"/>
    <property type="match status" value="1"/>
</dbReference>
<evidence type="ECO:0000313" key="6">
    <source>
        <dbReference type="Proteomes" id="UP000011661"/>
    </source>
</evidence>
<proteinExistence type="inferred from homology"/>
<dbReference type="AlphaFoldDB" id="L9WDY4"/>
<dbReference type="PANTHER" id="PTHR46733">
    <property type="entry name" value="26.5 KDA HEAT SHOCK PROTEIN, MITOCHONDRIAL"/>
    <property type="match status" value="1"/>
</dbReference>
<dbReference type="STRING" id="1230460.C495_04482"/>
<dbReference type="InterPro" id="IPR044587">
    <property type="entry name" value="HSP21-like"/>
</dbReference>
<gene>
    <name evidence="5" type="ORF">C495_04482</name>
</gene>
<comment type="similarity">
    <text evidence="2 3">Belongs to the small heat shock protein (HSP20) family.</text>
</comment>
<dbReference type="OrthoDB" id="198277at2157"/>
<accession>L9WDY4</accession>
<keyword evidence="1 5" id="KW-0346">Stress response</keyword>
<evidence type="ECO:0000256" key="3">
    <source>
        <dbReference type="RuleBase" id="RU003616"/>
    </source>
</evidence>
<organism evidence="5 6">
    <name type="scientific">Natronorubrum sulfidifaciens JCM 14089</name>
    <dbReference type="NCBI Taxonomy" id="1230460"/>
    <lineage>
        <taxon>Archaea</taxon>
        <taxon>Methanobacteriati</taxon>
        <taxon>Methanobacteriota</taxon>
        <taxon>Stenosarchaea group</taxon>
        <taxon>Halobacteria</taxon>
        <taxon>Halobacteriales</taxon>
        <taxon>Natrialbaceae</taxon>
        <taxon>Natronorubrum</taxon>
    </lineage>
</organism>
<evidence type="ECO:0000259" key="4">
    <source>
        <dbReference type="PROSITE" id="PS01031"/>
    </source>
</evidence>
<evidence type="ECO:0000256" key="1">
    <source>
        <dbReference type="ARBA" id="ARBA00023016"/>
    </source>
</evidence>
<dbReference type="InterPro" id="IPR002068">
    <property type="entry name" value="A-crystallin/Hsp20_dom"/>
</dbReference>
<dbReference type="InterPro" id="IPR008978">
    <property type="entry name" value="HSP20-like_chaperone"/>
</dbReference>
<dbReference type="PANTHER" id="PTHR46733:SF4">
    <property type="entry name" value="HEAT SHOCK PROTEIN 21, CHLOROPLASTIC"/>
    <property type="match status" value="1"/>
</dbReference>
<keyword evidence="6" id="KW-1185">Reference proteome</keyword>
<dbReference type="SUPFAM" id="SSF49764">
    <property type="entry name" value="HSP20-like chaperones"/>
    <property type="match status" value="1"/>
</dbReference>
<evidence type="ECO:0000256" key="2">
    <source>
        <dbReference type="PROSITE-ProRule" id="PRU00285"/>
    </source>
</evidence>
<dbReference type="GO" id="GO:0009408">
    <property type="term" value="P:response to heat"/>
    <property type="evidence" value="ECO:0007669"/>
    <property type="project" value="InterPro"/>
</dbReference>
<dbReference type="EMBL" id="AOHX01000026">
    <property type="protein sequence ID" value="ELY47486.1"/>
    <property type="molecule type" value="Genomic_DNA"/>
</dbReference>
<dbReference type="PROSITE" id="PS01031">
    <property type="entry name" value="SHSP"/>
    <property type="match status" value="1"/>
</dbReference>